<dbReference type="EMBL" id="JAACJN010000014">
    <property type="protein sequence ID" value="KAF5390614.1"/>
    <property type="molecule type" value="Genomic_DNA"/>
</dbReference>
<dbReference type="GO" id="GO:0006635">
    <property type="term" value="P:fatty acid beta-oxidation"/>
    <property type="evidence" value="ECO:0007669"/>
    <property type="project" value="TreeGrafter"/>
</dbReference>
<dbReference type="Proteomes" id="UP000518752">
    <property type="component" value="Unassembled WGS sequence"/>
</dbReference>
<comment type="caution">
    <text evidence="4">The sequence shown here is derived from an EMBL/GenBank/DDBJ whole genome shotgun (WGS) entry which is preliminary data.</text>
</comment>
<keyword evidence="5" id="KW-1185">Reference proteome</keyword>
<name>A0A8H5HVY4_9AGAR</name>
<dbReference type="SUPFAM" id="SSF52096">
    <property type="entry name" value="ClpP/crotonase"/>
    <property type="match status" value="1"/>
</dbReference>
<keyword evidence="2" id="KW-0456">Lyase</keyword>
<dbReference type="GO" id="GO:0016836">
    <property type="term" value="F:hydro-lyase activity"/>
    <property type="evidence" value="ECO:0007669"/>
    <property type="project" value="UniProtKB-ARBA"/>
</dbReference>
<evidence type="ECO:0000313" key="4">
    <source>
        <dbReference type="EMBL" id="KAF5390614.1"/>
    </source>
</evidence>
<accession>A0A8H5HVY4</accession>
<dbReference type="CDD" id="cd06558">
    <property type="entry name" value="crotonase-like"/>
    <property type="match status" value="1"/>
</dbReference>
<dbReference type="PROSITE" id="PS00166">
    <property type="entry name" value="ENOYL_COA_HYDRATASE"/>
    <property type="match status" value="1"/>
</dbReference>
<evidence type="ECO:0000256" key="1">
    <source>
        <dbReference type="ARBA" id="ARBA00005254"/>
    </source>
</evidence>
<dbReference type="PANTHER" id="PTHR11941:SF171">
    <property type="entry name" value="SD19268P"/>
    <property type="match status" value="1"/>
</dbReference>
<evidence type="ECO:0008006" key="6">
    <source>
        <dbReference type="Google" id="ProtNLM"/>
    </source>
</evidence>
<dbReference type="GO" id="GO:0005739">
    <property type="term" value="C:mitochondrion"/>
    <property type="evidence" value="ECO:0007669"/>
    <property type="project" value="TreeGrafter"/>
</dbReference>
<gene>
    <name evidence="4" type="ORF">D9757_002615</name>
</gene>
<evidence type="ECO:0000256" key="2">
    <source>
        <dbReference type="ARBA" id="ARBA00023239"/>
    </source>
</evidence>
<reference evidence="4 5" key="1">
    <citation type="journal article" date="2020" name="ISME J.">
        <title>Uncovering the hidden diversity of litter-decomposition mechanisms in mushroom-forming fungi.</title>
        <authorList>
            <person name="Floudas D."/>
            <person name="Bentzer J."/>
            <person name="Ahren D."/>
            <person name="Johansson T."/>
            <person name="Persson P."/>
            <person name="Tunlid A."/>
        </authorList>
    </citation>
    <scope>NUCLEOTIDE SEQUENCE [LARGE SCALE GENOMIC DNA]</scope>
    <source>
        <strain evidence="4 5">CBS 406.79</strain>
    </source>
</reference>
<dbReference type="InterPro" id="IPR029045">
    <property type="entry name" value="ClpP/crotonase-like_dom_sf"/>
</dbReference>
<dbReference type="FunFam" id="1.10.12.10:FF:000001">
    <property type="entry name" value="Probable enoyl-CoA hydratase, mitochondrial"/>
    <property type="match status" value="1"/>
</dbReference>
<sequence length="307" mass="33440">MIPSRLIRPASLWKRLPSRLNSTLAESRQAFLEPLHEYPGITCLCLNRPQSKNAISTTLLKELLESLDVAQFDKSIRVLILRSTTLGSFCAGADLIERRSMSQVQVAKFLSDVRTALGKLETLPMPTIAAIDGPALGGGLEMAISCDLRVAGHSVSKIGLPETGLGIIPGAGGTQRTTRLLGLAKAKDLIFTARMLSAPEALEWGLVDYVSAPESSAFKRATQLATQIAKNGIHVFLRAIFWMLIYSKQAPLALRAAKQAISRSEDLALEPGLDFERASYEILLSTKDRTEALVAFKEKRPPVFKGE</sequence>
<organism evidence="4 5">
    <name type="scientific">Collybiopsis confluens</name>
    <dbReference type="NCBI Taxonomy" id="2823264"/>
    <lineage>
        <taxon>Eukaryota</taxon>
        <taxon>Fungi</taxon>
        <taxon>Dikarya</taxon>
        <taxon>Basidiomycota</taxon>
        <taxon>Agaricomycotina</taxon>
        <taxon>Agaricomycetes</taxon>
        <taxon>Agaricomycetidae</taxon>
        <taxon>Agaricales</taxon>
        <taxon>Marasmiineae</taxon>
        <taxon>Omphalotaceae</taxon>
        <taxon>Collybiopsis</taxon>
    </lineage>
</organism>
<evidence type="ECO:0000256" key="3">
    <source>
        <dbReference type="RuleBase" id="RU003707"/>
    </source>
</evidence>
<dbReference type="FunFam" id="3.90.226.10:FF:000009">
    <property type="entry name" value="Carnitinyl-CoA dehydratase"/>
    <property type="match status" value="1"/>
</dbReference>
<dbReference type="Gene3D" id="1.10.12.10">
    <property type="entry name" value="Lyase 2-enoyl-coa Hydratase, Chain A, domain 2"/>
    <property type="match status" value="1"/>
</dbReference>
<dbReference type="InterPro" id="IPR014748">
    <property type="entry name" value="Enoyl-CoA_hydra_C"/>
</dbReference>
<dbReference type="Gene3D" id="3.90.226.10">
    <property type="entry name" value="2-enoyl-CoA Hydratase, Chain A, domain 1"/>
    <property type="match status" value="1"/>
</dbReference>
<proteinExistence type="inferred from homology"/>
<evidence type="ECO:0000313" key="5">
    <source>
        <dbReference type="Proteomes" id="UP000518752"/>
    </source>
</evidence>
<dbReference type="OrthoDB" id="410701at2759"/>
<dbReference type="InterPro" id="IPR018376">
    <property type="entry name" value="Enoyl-CoA_hyd/isom_CS"/>
</dbReference>
<dbReference type="AlphaFoldDB" id="A0A8H5HVY4"/>
<dbReference type="InterPro" id="IPR001753">
    <property type="entry name" value="Enoyl-CoA_hydra/iso"/>
</dbReference>
<dbReference type="Pfam" id="PF00378">
    <property type="entry name" value="ECH_1"/>
    <property type="match status" value="1"/>
</dbReference>
<comment type="similarity">
    <text evidence="1 3">Belongs to the enoyl-CoA hydratase/isomerase family.</text>
</comment>
<protein>
    <recommendedName>
        <fullName evidence="6">Enoyl-CoA hydratase</fullName>
    </recommendedName>
</protein>
<dbReference type="PANTHER" id="PTHR11941">
    <property type="entry name" value="ENOYL-COA HYDRATASE-RELATED"/>
    <property type="match status" value="1"/>
</dbReference>